<dbReference type="Proteomes" id="UP000770661">
    <property type="component" value="Unassembled WGS sequence"/>
</dbReference>
<comment type="caution">
    <text evidence="2">The sequence shown here is derived from an EMBL/GenBank/DDBJ whole genome shotgun (WGS) entry which is preliminary data.</text>
</comment>
<feature type="region of interest" description="Disordered" evidence="1">
    <location>
        <begin position="1"/>
        <end position="61"/>
    </location>
</feature>
<feature type="compositionally biased region" description="Polar residues" evidence="1">
    <location>
        <begin position="81"/>
        <end position="132"/>
    </location>
</feature>
<organism evidence="2 3">
    <name type="scientific">Chionoecetes opilio</name>
    <name type="common">Atlantic snow crab</name>
    <name type="synonym">Cancer opilio</name>
    <dbReference type="NCBI Taxonomy" id="41210"/>
    <lineage>
        <taxon>Eukaryota</taxon>
        <taxon>Metazoa</taxon>
        <taxon>Ecdysozoa</taxon>
        <taxon>Arthropoda</taxon>
        <taxon>Crustacea</taxon>
        <taxon>Multicrustacea</taxon>
        <taxon>Malacostraca</taxon>
        <taxon>Eumalacostraca</taxon>
        <taxon>Eucarida</taxon>
        <taxon>Decapoda</taxon>
        <taxon>Pleocyemata</taxon>
        <taxon>Brachyura</taxon>
        <taxon>Eubrachyura</taxon>
        <taxon>Majoidea</taxon>
        <taxon>Majidae</taxon>
        <taxon>Chionoecetes</taxon>
    </lineage>
</organism>
<feature type="compositionally biased region" description="Pro residues" evidence="1">
    <location>
        <begin position="34"/>
        <end position="52"/>
    </location>
</feature>
<reference evidence="2" key="1">
    <citation type="submission" date="2020-07" db="EMBL/GenBank/DDBJ databases">
        <title>The High-quality genome of the commercially important snow crab, Chionoecetes opilio.</title>
        <authorList>
            <person name="Jeong J.-H."/>
            <person name="Ryu S."/>
        </authorList>
    </citation>
    <scope>NUCLEOTIDE SEQUENCE</scope>
    <source>
        <strain evidence="2">MADBK_172401_WGS</strain>
        <tissue evidence="2">Digestive gland</tissue>
    </source>
</reference>
<keyword evidence="3" id="KW-1185">Reference proteome</keyword>
<gene>
    <name evidence="2" type="ORF">GWK47_001210</name>
</gene>
<feature type="region of interest" description="Disordered" evidence="1">
    <location>
        <begin position="76"/>
        <end position="154"/>
    </location>
</feature>
<accession>A0A8J5C2Z0</accession>
<sequence>MEQNGRYLMPGDNSVKLTHSRSSDSILTGVEVEVPPPKPPLPIGPDVAPPLPPKRKHLKGASQDTFAAHLHSLASPATHASPHNTSDWLHGTNSLSTTLERHGTNSLSGTLERGSLTNSSDQVSPASSLDSMHQTHDDPPASRTSIDSSSSLHERQELGADLGYMKHMNKSIDTLTISIGEANSSQNFYSSSSSRWVGGLLLCMLLL</sequence>
<proteinExistence type="predicted"/>
<evidence type="ECO:0000313" key="3">
    <source>
        <dbReference type="Proteomes" id="UP000770661"/>
    </source>
</evidence>
<dbReference type="EMBL" id="JACEEZ010019261">
    <property type="protein sequence ID" value="KAG0715878.1"/>
    <property type="molecule type" value="Genomic_DNA"/>
</dbReference>
<evidence type="ECO:0000313" key="2">
    <source>
        <dbReference type="EMBL" id="KAG0715878.1"/>
    </source>
</evidence>
<feature type="compositionally biased region" description="Polar residues" evidence="1">
    <location>
        <begin position="142"/>
        <end position="151"/>
    </location>
</feature>
<dbReference type="AlphaFoldDB" id="A0A8J5C2Z0"/>
<name>A0A8J5C2Z0_CHIOP</name>
<evidence type="ECO:0000256" key="1">
    <source>
        <dbReference type="SAM" id="MobiDB-lite"/>
    </source>
</evidence>
<protein>
    <submittedName>
        <fullName evidence="2">Uncharacterized protein</fullName>
    </submittedName>
</protein>
<dbReference type="OrthoDB" id="25179at2759"/>